<protein>
    <submittedName>
        <fullName evidence="1">Uncharacterized protein</fullName>
    </submittedName>
</protein>
<sequence length="69" mass="7561">MADSLLLPLVTRVASRAADEPVQSVTRTWGIYADCDKLERCLLVVQCMLPDAEVKAETNPVIKEVDEGS</sequence>
<name>A0A1E5WJE3_9POAL</name>
<organism evidence="1 2">
    <name type="scientific">Dichanthelium oligosanthes</name>
    <dbReference type="NCBI Taxonomy" id="888268"/>
    <lineage>
        <taxon>Eukaryota</taxon>
        <taxon>Viridiplantae</taxon>
        <taxon>Streptophyta</taxon>
        <taxon>Embryophyta</taxon>
        <taxon>Tracheophyta</taxon>
        <taxon>Spermatophyta</taxon>
        <taxon>Magnoliopsida</taxon>
        <taxon>Liliopsida</taxon>
        <taxon>Poales</taxon>
        <taxon>Poaceae</taxon>
        <taxon>PACMAD clade</taxon>
        <taxon>Panicoideae</taxon>
        <taxon>Panicodae</taxon>
        <taxon>Paniceae</taxon>
        <taxon>Dichantheliinae</taxon>
        <taxon>Dichanthelium</taxon>
    </lineage>
</organism>
<dbReference type="OrthoDB" id="670616at2759"/>
<evidence type="ECO:0000313" key="2">
    <source>
        <dbReference type="Proteomes" id="UP000095767"/>
    </source>
</evidence>
<evidence type="ECO:0000313" key="1">
    <source>
        <dbReference type="EMBL" id="OEL37483.1"/>
    </source>
</evidence>
<dbReference type="Proteomes" id="UP000095767">
    <property type="component" value="Unassembled WGS sequence"/>
</dbReference>
<dbReference type="AlphaFoldDB" id="A0A1E5WJE3"/>
<reference evidence="1 2" key="1">
    <citation type="submission" date="2016-09" db="EMBL/GenBank/DDBJ databases">
        <title>The draft genome of Dichanthelium oligosanthes: A C3 panicoid grass species.</title>
        <authorList>
            <person name="Studer A.J."/>
            <person name="Schnable J.C."/>
            <person name="Brutnell T.P."/>
        </authorList>
    </citation>
    <scope>NUCLEOTIDE SEQUENCE [LARGE SCALE GENOMIC DNA]</scope>
    <source>
        <strain evidence="2">cv. Kellogg 1175</strain>
        <tissue evidence="1">Leaf</tissue>
    </source>
</reference>
<accession>A0A1E5WJE3</accession>
<keyword evidence="2" id="KW-1185">Reference proteome</keyword>
<comment type="caution">
    <text evidence="1">The sequence shown here is derived from an EMBL/GenBank/DDBJ whole genome shotgun (WGS) entry which is preliminary data.</text>
</comment>
<proteinExistence type="predicted"/>
<gene>
    <name evidence="1" type="ORF">BAE44_0001498</name>
</gene>
<dbReference type="EMBL" id="LWDX02005221">
    <property type="protein sequence ID" value="OEL37483.1"/>
    <property type="molecule type" value="Genomic_DNA"/>
</dbReference>